<feature type="non-terminal residue" evidence="2">
    <location>
        <position position="1"/>
    </location>
</feature>
<proteinExistence type="predicted"/>
<gene>
    <name evidence="2" type="ORF">HF086_004244</name>
</gene>
<feature type="compositionally biased region" description="Low complexity" evidence="1">
    <location>
        <begin position="29"/>
        <end position="54"/>
    </location>
</feature>
<evidence type="ECO:0000313" key="2">
    <source>
        <dbReference type="EMBL" id="KAH9643983.1"/>
    </source>
</evidence>
<dbReference type="AlphaFoldDB" id="A0A922SNZ0"/>
<feature type="region of interest" description="Disordered" evidence="1">
    <location>
        <begin position="1"/>
        <end position="54"/>
    </location>
</feature>
<accession>A0A922SNZ0</accession>
<name>A0A922SNZ0_SPOEX</name>
<dbReference type="EMBL" id="JACEFF010000104">
    <property type="protein sequence ID" value="KAH9643983.1"/>
    <property type="molecule type" value="Genomic_DNA"/>
</dbReference>
<organism evidence="2 3">
    <name type="scientific">Spodoptera exigua</name>
    <name type="common">Beet armyworm</name>
    <name type="synonym">Noctua fulgens</name>
    <dbReference type="NCBI Taxonomy" id="7107"/>
    <lineage>
        <taxon>Eukaryota</taxon>
        <taxon>Metazoa</taxon>
        <taxon>Ecdysozoa</taxon>
        <taxon>Arthropoda</taxon>
        <taxon>Hexapoda</taxon>
        <taxon>Insecta</taxon>
        <taxon>Pterygota</taxon>
        <taxon>Neoptera</taxon>
        <taxon>Endopterygota</taxon>
        <taxon>Lepidoptera</taxon>
        <taxon>Glossata</taxon>
        <taxon>Ditrysia</taxon>
        <taxon>Noctuoidea</taxon>
        <taxon>Noctuidae</taxon>
        <taxon>Amphipyrinae</taxon>
        <taxon>Spodoptera</taxon>
    </lineage>
</organism>
<dbReference type="Proteomes" id="UP000814243">
    <property type="component" value="Unassembled WGS sequence"/>
</dbReference>
<evidence type="ECO:0000256" key="1">
    <source>
        <dbReference type="SAM" id="MobiDB-lite"/>
    </source>
</evidence>
<sequence length="96" mass="9855">RSSSGIGCAAGADRAGSGRRGGRGRARAARAGPAPAAGLRPPARLHAPPAPRTRTLARPAGAATIALLHSLTWLQAIDVAYQRSQLTTKYPPLVQL</sequence>
<reference evidence="2" key="1">
    <citation type="journal article" date="2021" name="G3 (Bethesda)">
        <title>Genome and transcriptome analysis of the beet armyworm Spodoptera exigua reveals targets for pest control. .</title>
        <authorList>
            <person name="Simon S."/>
            <person name="Breeschoten T."/>
            <person name="Jansen H.J."/>
            <person name="Dirks R.P."/>
            <person name="Schranz M.E."/>
            <person name="Ros V.I.D."/>
        </authorList>
    </citation>
    <scope>NUCLEOTIDE SEQUENCE</scope>
    <source>
        <strain evidence="2">TB_SE_WUR_2020</strain>
    </source>
</reference>
<protein>
    <submittedName>
        <fullName evidence="2">Uncharacterized protein</fullName>
    </submittedName>
</protein>
<comment type="caution">
    <text evidence="2">The sequence shown here is derived from an EMBL/GenBank/DDBJ whole genome shotgun (WGS) entry which is preliminary data.</text>
</comment>
<evidence type="ECO:0000313" key="3">
    <source>
        <dbReference type="Proteomes" id="UP000814243"/>
    </source>
</evidence>